<dbReference type="eggNOG" id="ENOG502ZS0F">
    <property type="taxonomic scope" value="Bacteria"/>
</dbReference>
<dbReference type="OrthoDB" id="5188909at2"/>
<evidence type="ECO:0000256" key="2">
    <source>
        <dbReference type="SAM" id="Phobius"/>
    </source>
</evidence>
<evidence type="ECO:0000256" key="1">
    <source>
        <dbReference type="SAM" id="MobiDB-lite"/>
    </source>
</evidence>
<dbReference type="AlphaFoldDB" id="I4F0D1"/>
<keyword evidence="2" id="KW-0812">Transmembrane</keyword>
<evidence type="ECO:0000313" key="3">
    <source>
        <dbReference type="EMBL" id="CCH89094.1"/>
    </source>
</evidence>
<keyword evidence="4" id="KW-1185">Reference proteome</keyword>
<dbReference type="EMBL" id="FO203431">
    <property type="protein sequence ID" value="CCH89094.1"/>
    <property type="molecule type" value="Genomic_DNA"/>
</dbReference>
<gene>
    <name evidence="3" type="ordered locus">MODMU_3684</name>
</gene>
<sequence length="337" mass="35067">MNDLDSDIRAAFARLADQVGHGRGTATAEQAIAEVRRERRARASWAAVVVAVALIGVGVASLVPGDRTDGSVAAPTTRANGLYDVPVRGSLADDAQFVAGVRDLQWSGPLGAGGAELSSPVASRHVVFAGEVPGERWAVVMAEVDGRQAWAWFIGEADAAPDELALAADPAPGGASQPITLIDSRQLAGTLLVLSLPGDRAEYSPSLDRDVTGALVRTFTALPAVDGVLMGTVQTPLTADAGELHVLRGGKTVAKPTPTTPGRLLADRAAPRTPTGDPAQFGERMKTCLEPLGFTVQLFGPDAYEVVDGPFGPEPLSSAEQAQVQAFEQQCMQQLGY</sequence>
<accession>I4F0D1</accession>
<keyword evidence="2" id="KW-0472">Membrane</keyword>
<evidence type="ECO:0000313" key="4">
    <source>
        <dbReference type="Proteomes" id="UP000006461"/>
    </source>
</evidence>
<dbReference type="Proteomes" id="UP000006461">
    <property type="component" value="Chromosome"/>
</dbReference>
<dbReference type="KEGG" id="mmar:MODMU_3684"/>
<feature type="region of interest" description="Disordered" evidence="1">
    <location>
        <begin position="251"/>
        <end position="280"/>
    </location>
</feature>
<organism evidence="3 4">
    <name type="scientific">Modestobacter italicus (strain DSM 44449 / CECT 9708 / BC 501)</name>
    <dbReference type="NCBI Taxonomy" id="2732864"/>
    <lineage>
        <taxon>Bacteria</taxon>
        <taxon>Bacillati</taxon>
        <taxon>Actinomycetota</taxon>
        <taxon>Actinomycetes</taxon>
        <taxon>Geodermatophilales</taxon>
        <taxon>Geodermatophilaceae</taxon>
        <taxon>Modestobacter</taxon>
    </lineage>
</organism>
<keyword evidence="2" id="KW-1133">Transmembrane helix</keyword>
<dbReference type="STRING" id="477641.MODMU_3684"/>
<name>I4F0D1_MODI5</name>
<proteinExistence type="predicted"/>
<reference evidence="3 4" key="1">
    <citation type="journal article" date="2012" name="J. Bacteriol.">
        <title>Genome Sequence of Radiation-Resistant Modestobacter marinus Strain BC501, a Representative Actinobacterium That Thrives on Calcareous Stone Surfaces.</title>
        <authorList>
            <person name="Normand P."/>
            <person name="Gury J."/>
            <person name="Pujic P."/>
            <person name="Chouaia B."/>
            <person name="Crotti E."/>
            <person name="Brusetti L."/>
            <person name="Daffonchio D."/>
            <person name="Vacherie B."/>
            <person name="Barbe V."/>
            <person name="Medigue C."/>
            <person name="Calteau A."/>
            <person name="Ghodhbane-Gtari F."/>
            <person name="Essoussi I."/>
            <person name="Nouioui I."/>
            <person name="Abbassi-Ghozzi I."/>
            <person name="Gtari M."/>
        </authorList>
    </citation>
    <scope>NUCLEOTIDE SEQUENCE [LARGE SCALE GENOMIC DNA]</scope>
    <source>
        <strain evidence="4">BC 501</strain>
    </source>
</reference>
<feature type="transmembrane region" description="Helical" evidence="2">
    <location>
        <begin position="43"/>
        <end position="63"/>
    </location>
</feature>
<dbReference type="HOGENOM" id="CLU_823406_0_0_11"/>
<protein>
    <submittedName>
        <fullName evidence="3">Uncharacterized protein</fullName>
    </submittedName>
</protein>
<dbReference type="OMA" id="WAWFIGE"/>